<accession>A0A4Y9NTF8</accession>
<dbReference type="EMBL" id="SPQU01000045">
    <property type="protein sequence ID" value="TFV29750.1"/>
    <property type="molecule type" value="Genomic_DNA"/>
</dbReference>
<reference evidence="4 5" key="2">
    <citation type="submission" date="2019-03" db="EMBL/GenBank/DDBJ databases">
        <title>Bradyrhizobium strains diversity.</title>
        <authorList>
            <person name="Urquiaga M.C.O."/>
            <person name="Hungria M."/>
            <person name="Delamuta J.R.M."/>
            <person name="Klepa M.S."/>
        </authorList>
    </citation>
    <scope>NUCLEOTIDE SEQUENCE [LARGE SCALE GENOMIC DNA]</scope>
    <source>
        <strain evidence="4 5">CNPSo 3426</strain>
    </source>
</reference>
<evidence type="ECO:0000313" key="5">
    <source>
        <dbReference type="Proteomes" id="UP000297700"/>
    </source>
</evidence>
<dbReference type="Proteomes" id="UP000298225">
    <property type="component" value="Unassembled WGS sequence"/>
</dbReference>
<evidence type="ECO:0000256" key="2">
    <source>
        <dbReference type="SAM" id="SignalP"/>
    </source>
</evidence>
<evidence type="ECO:0000313" key="4">
    <source>
        <dbReference type="EMBL" id="TFV70236.1"/>
    </source>
</evidence>
<dbReference type="OrthoDB" id="8197039at2"/>
<feature type="region of interest" description="Disordered" evidence="1">
    <location>
        <begin position="27"/>
        <end position="56"/>
    </location>
</feature>
<feature type="chain" id="PRO_5044616837" evidence="2">
    <location>
        <begin position="26"/>
        <end position="183"/>
    </location>
</feature>
<proteinExistence type="predicted"/>
<name>A0A4Y9NTF8_9BRAD</name>
<feature type="compositionally biased region" description="Low complexity" evidence="1">
    <location>
        <begin position="27"/>
        <end position="40"/>
    </location>
</feature>
<reference evidence="3 6" key="1">
    <citation type="submission" date="2019-03" db="EMBL/GenBank/DDBJ databases">
        <title>Bradyrhizobium strains diversity isolated from Chamaecrista fasciculata.</title>
        <authorList>
            <person name="Urquiaga M.C.O."/>
            <person name="Hungria M."/>
            <person name="Delamuta J.R.M."/>
        </authorList>
    </citation>
    <scope>NUCLEOTIDE SEQUENCE [LARGE SCALE GENOMIC DNA]</scope>
    <source>
        <strain evidence="3 6">CNPSo 3424</strain>
    </source>
</reference>
<dbReference type="RefSeq" id="WP_126261701.1">
    <property type="nucleotide sequence ID" value="NZ_SPQS01000022.1"/>
</dbReference>
<dbReference type="AlphaFoldDB" id="A0A4Y9NTF8"/>
<sequence>MAQSRILAVYVAALTVLFLSAPARGQQAQPAQGDGQSPAQSAGANAPQIAPSDPQKQCVKPGEFAVELRFGRNPVGSPIVLATNFLPTNQRVDVGVRAPFVDDVRYFAGIDYGDETYLFKRQDVVTHRATESDALVKKHLLEPDQTIVTLNMGDDLAWFWSRVDLYLYTCKGLSRHALPVNAA</sequence>
<dbReference type="Proteomes" id="UP000297700">
    <property type="component" value="Unassembled WGS sequence"/>
</dbReference>
<accession>A0A4Y9KPH3</accession>
<evidence type="ECO:0000313" key="6">
    <source>
        <dbReference type="Proteomes" id="UP000298225"/>
    </source>
</evidence>
<keyword evidence="2" id="KW-0732">Signal</keyword>
<evidence type="ECO:0000313" key="3">
    <source>
        <dbReference type="EMBL" id="TFV29750.1"/>
    </source>
</evidence>
<comment type="caution">
    <text evidence="4">The sequence shown here is derived from an EMBL/GenBank/DDBJ whole genome shotgun (WGS) entry which is preliminary data.</text>
</comment>
<evidence type="ECO:0000256" key="1">
    <source>
        <dbReference type="SAM" id="MobiDB-lite"/>
    </source>
</evidence>
<organism evidence="4 5">
    <name type="scientific">Bradyrhizobium frederickii</name>
    <dbReference type="NCBI Taxonomy" id="2560054"/>
    <lineage>
        <taxon>Bacteria</taxon>
        <taxon>Pseudomonadati</taxon>
        <taxon>Pseudomonadota</taxon>
        <taxon>Alphaproteobacteria</taxon>
        <taxon>Hyphomicrobiales</taxon>
        <taxon>Nitrobacteraceae</taxon>
        <taxon>Bradyrhizobium</taxon>
    </lineage>
</organism>
<gene>
    <name evidence="4" type="ORF">E4K64_30745</name>
    <name evidence="3" type="ORF">E4K66_37080</name>
</gene>
<dbReference type="EMBL" id="SPQS01000022">
    <property type="protein sequence ID" value="TFV70236.1"/>
    <property type="molecule type" value="Genomic_DNA"/>
</dbReference>
<protein>
    <submittedName>
        <fullName evidence="4">Uncharacterized protein</fullName>
    </submittedName>
</protein>
<keyword evidence="6" id="KW-1185">Reference proteome</keyword>
<feature type="signal peptide" evidence="2">
    <location>
        <begin position="1"/>
        <end position="25"/>
    </location>
</feature>